<accession>A0A4Z2IXR3</accession>
<name>A0A4Z2IXR3_9TELE</name>
<reference evidence="1 2" key="1">
    <citation type="submission" date="2019-03" db="EMBL/GenBank/DDBJ databases">
        <title>First draft genome of Liparis tanakae, snailfish: a comprehensive survey of snailfish specific genes.</title>
        <authorList>
            <person name="Kim W."/>
            <person name="Song I."/>
            <person name="Jeong J.-H."/>
            <person name="Kim D."/>
            <person name="Kim S."/>
            <person name="Ryu S."/>
            <person name="Song J.Y."/>
            <person name="Lee S.K."/>
        </authorList>
    </citation>
    <scope>NUCLEOTIDE SEQUENCE [LARGE SCALE GENOMIC DNA]</scope>
    <source>
        <tissue evidence="1">Muscle</tissue>
    </source>
</reference>
<dbReference type="AlphaFoldDB" id="A0A4Z2IXR3"/>
<sequence length="68" mass="7214">MVGIKVTISGLMDGGGEPELNSVRLLSMSAFILLCWEETLIPAGPCSGQKGASCCRGVRRGKKVCWKS</sequence>
<evidence type="ECO:0000313" key="2">
    <source>
        <dbReference type="Proteomes" id="UP000314294"/>
    </source>
</evidence>
<keyword evidence="2" id="KW-1185">Reference proteome</keyword>
<dbReference type="EMBL" id="SRLO01000042">
    <property type="protein sequence ID" value="TNN82082.1"/>
    <property type="molecule type" value="Genomic_DNA"/>
</dbReference>
<proteinExistence type="predicted"/>
<protein>
    <submittedName>
        <fullName evidence="1">Uncharacterized protein</fullName>
    </submittedName>
</protein>
<organism evidence="1 2">
    <name type="scientific">Liparis tanakae</name>
    <name type="common">Tanaka's snailfish</name>
    <dbReference type="NCBI Taxonomy" id="230148"/>
    <lineage>
        <taxon>Eukaryota</taxon>
        <taxon>Metazoa</taxon>
        <taxon>Chordata</taxon>
        <taxon>Craniata</taxon>
        <taxon>Vertebrata</taxon>
        <taxon>Euteleostomi</taxon>
        <taxon>Actinopterygii</taxon>
        <taxon>Neopterygii</taxon>
        <taxon>Teleostei</taxon>
        <taxon>Neoteleostei</taxon>
        <taxon>Acanthomorphata</taxon>
        <taxon>Eupercaria</taxon>
        <taxon>Perciformes</taxon>
        <taxon>Cottioidei</taxon>
        <taxon>Cottales</taxon>
        <taxon>Liparidae</taxon>
        <taxon>Liparis</taxon>
    </lineage>
</organism>
<evidence type="ECO:0000313" key="1">
    <source>
        <dbReference type="EMBL" id="TNN82082.1"/>
    </source>
</evidence>
<comment type="caution">
    <text evidence="1">The sequence shown here is derived from an EMBL/GenBank/DDBJ whole genome shotgun (WGS) entry which is preliminary data.</text>
</comment>
<dbReference type="Proteomes" id="UP000314294">
    <property type="component" value="Unassembled WGS sequence"/>
</dbReference>
<gene>
    <name evidence="1" type="ORF">EYF80_007728</name>
</gene>